<name>A0A6C0KIE0_9ZZZZ</name>
<feature type="domain" description="Potassium channel" evidence="2">
    <location>
        <begin position="29"/>
        <end position="105"/>
    </location>
</feature>
<sequence length="106" mass="12327">MENFFSLIQKINNIKLNYMNFKLFILQYIISVTIFAFIYYSLDKNKHFILKPERKDRGMRLTILEALYFSLNTQTGVGYGDIIPGSNLAKIINMIQQLGNIILVSL</sequence>
<accession>A0A6C0KIE0</accession>
<protein>
    <recommendedName>
        <fullName evidence="2">Potassium channel domain-containing protein</fullName>
    </recommendedName>
</protein>
<reference evidence="3" key="1">
    <citation type="journal article" date="2020" name="Nature">
        <title>Giant virus diversity and host interactions through global metagenomics.</title>
        <authorList>
            <person name="Schulz F."/>
            <person name="Roux S."/>
            <person name="Paez-Espino D."/>
            <person name="Jungbluth S."/>
            <person name="Walsh D.A."/>
            <person name="Denef V.J."/>
            <person name="McMahon K.D."/>
            <person name="Konstantinidis K.T."/>
            <person name="Eloe-Fadrosh E.A."/>
            <person name="Kyrpides N.C."/>
            <person name="Woyke T."/>
        </authorList>
    </citation>
    <scope>NUCLEOTIDE SEQUENCE</scope>
    <source>
        <strain evidence="3">GVMAG-S-3300011013-78</strain>
    </source>
</reference>
<keyword evidence="1" id="KW-0812">Transmembrane</keyword>
<feature type="transmembrane region" description="Helical" evidence="1">
    <location>
        <begin position="21"/>
        <end position="42"/>
    </location>
</feature>
<evidence type="ECO:0000313" key="3">
    <source>
        <dbReference type="EMBL" id="QHU16108.1"/>
    </source>
</evidence>
<organism evidence="3">
    <name type="scientific">viral metagenome</name>
    <dbReference type="NCBI Taxonomy" id="1070528"/>
    <lineage>
        <taxon>unclassified sequences</taxon>
        <taxon>metagenomes</taxon>
        <taxon>organismal metagenomes</taxon>
    </lineage>
</organism>
<dbReference type="EMBL" id="MN740876">
    <property type="protein sequence ID" value="QHU16108.1"/>
    <property type="molecule type" value="Genomic_DNA"/>
</dbReference>
<dbReference type="PRINTS" id="PR00169">
    <property type="entry name" value="KCHANNEL"/>
</dbReference>
<dbReference type="Gene3D" id="1.10.287.70">
    <property type="match status" value="1"/>
</dbReference>
<proteinExistence type="predicted"/>
<dbReference type="AlphaFoldDB" id="A0A6C0KIE0"/>
<evidence type="ECO:0000259" key="2">
    <source>
        <dbReference type="Pfam" id="PF07885"/>
    </source>
</evidence>
<evidence type="ECO:0000256" key="1">
    <source>
        <dbReference type="SAM" id="Phobius"/>
    </source>
</evidence>
<keyword evidence="1" id="KW-0472">Membrane</keyword>
<dbReference type="Pfam" id="PF07885">
    <property type="entry name" value="Ion_trans_2"/>
    <property type="match status" value="1"/>
</dbReference>
<dbReference type="SUPFAM" id="SSF81324">
    <property type="entry name" value="Voltage-gated potassium channels"/>
    <property type="match status" value="1"/>
</dbReference>
<keyword evidence="1" id="KW-1133">Transmembrane helix</keyword>
<dbReference type="InterPro" id="IPR013099">
    <property type="entry name" value="K_chnl_dom"/>
</dbReference>